<accession>A0A7C6A932</accession>
<name>A0A7C6A932_UNCW3</name>
<proteinExistence type="predicted"/>
<dbReference type="EMBL" id="DTLI01000079">
    <property type="protein sequence ID" value="HHS51853.1"/>
    <property type="molecule type" value="Genomic_DNA"/>
</dbReference>
<dbReference type="AlphaFoldDB" id="A0A7C6A932"/>
<protein>
    <submittedName>
        <fullName evidence="1">Uncharacterized protein</fullName>
    </submittedName>
</protein>
<evidence type="ECO:0000313" key="1">
    <source>
        <dbReference type="EMBL" id="HHS51853.1"/>
    </source>
</evidence>
<gene>
    <name evidence="1" type="ORF">ENW73_03155</name>
</gene>
<sequence>MNSLVWRIFLIFAITVSGYATDSQIILNNQNTEKNAVLENSLEQVNRNFGLRVMPRPFLPEGKSDSALLSSLAVELSATEWNWRVRRTGVFAAQVLDCRVQSPYDVLVDFNGFGNLSVPNSDIQIKTYYAISQSAPPPPRSNTWIPANMLNFADFLIPAPIGNTNWNLWCMIEVTDNIKAGEYWNKPTITFVLSGVSEWIEPELLSSERQLGLH</sequence>
<organism evidence="1">
    <name type="scientific">candidate division WOR-3 bacterium</name>
    <dbReference type="NCBI Taxonomy" id="2052148"/>
    <lineage>
        <taxon>Bacteria</taxon>
        <taxon>Bacteria division WOR-3</taxon>
    </lineage>
</organism>
<reference evidence="1" key="1">
    <citation type="journal article" date="2020" name="mSystems">
        <title>Genome- and Community-Level Interaction Insights into Carbon Utilization and Element Cycling Functions of Hydrothermarchaeota in Hydrothermal Sediment.</title>
        <authorList>
            <person name="Zhou Z."/>
            <person name="Liu Y."/>
            <person name="Xu W."/>
            <person name="Pan J."/>
            <person name="Luo Z.H."/>
            <person name="Li M."/>
        </authorList>
    </citation>
    <scope>NUCLEOTIDE SEQUENCE [LARGE SCALE GENOMIC DNA]</scope>
    <source>
        <strain evidence="1">SpSt-876</strain>
    </source>
</reference>
<comment type="caution">
    <text evidence="1">The sequence shown here is derived from an EMBL/GenBank/DDBJ whole genome shotgun (WGS) entry which is preliminary data.</text>
</comment>